<dbReference type="HOGENOM" id="CLU_3294081_0_0_10"/>
<dbReference type="AlphaFoldDB" id="A0A0E2M6R4"/>
<evidence type="ECO:0000313" key="2">
    <source>
        <dbReference type="Proteomes" id="UP000016630"/>
    </source>
</evidence>
<proteinExistence type="predicted"/>
<sequence length="40" mass="4699">MLATTRKNAKTFLLRKLFDSYSPMECASPSVRRKFYKLKA</sequence>
<accession>A0A0E2M6R4</accession>
<evidence type="ECO:0000313" key="1">
    <source>
        <dbReference type="EMBL" id="ERJ67891.1"/>
    </source>
</evidence>
<comment type="caution">
    <text evidence="1">The sequence shown here is derived from an EMBL/GenBank/DDBJ whole genome shotgun (WGS) entry which is preliminary data.</text>
</comment>
<dbReference type="EMBL" id="AWUW01000040">
    <property type="protein sequence ID" value="ERJ67891.1"/>
    <property type="molecule type" value="Genomic_DNA"/>
</dbReference>
<gene>
    <name evidence="1" type="ORF">HMPREF1555_00681</name>
</gene>
<name>A0A0E2M6R4_PORGN</name>
<protein>
    <submittedName>
        <fullName evidence="1">Uncharacterized protein</fullName>
    </submittedName>
</protein>
<reference evidence="1 2" key="1">
    <citation type="submission" date="2013-06" db="EMBL/GenBank/DDBJ databases">
        <authorList>
            <person name="Weinstock G."/>
            <person name="Sodergren E."/>
            <person name="Lobos E.A."/>
            <person name="Fulton L."/>
            <person name="Fulton R."/>
            <person name="Courtney L."/>
            <person name="Fronick C."/>
            <person name="O'Laughlin M."/>
            <person name="Godfrey J."/>
            <person name="Wilson R.M."/>
            <person name="Miner T."/>
            <person name="Farmer C."/>
            <person name="Delehaunty K."/>
            <person name="Cordes M."/>
            <person name="Minx P."/>
            <person name="Tomlinson C."/>
            <person name="Chen J."/>
            <person name="Wollam A."/>
            <person name="Pepin K.H."/>
            <person name="Bhonagiri V."/>
            <person name="Zhang X."/>
            <person name="Warren W."/>
            <person name="Mitreva M."/>
            <person name="Mardis E.R."/>
            <person name="Wilson R.K."/>
        </authorList>
    </citation>
    <scope>NUCLEOTIDE SEQUENCE [LARGE SCALE GENOMIC DNA]</scope>
    <source>
        <strain evidence="1 2">F0570</strain>
    </source>
</reference>
<dbReference type="Proteomes" id="UP000016630">
    <property type="component" value="Unassembled WGS sequence"/>
</dbReference>
<organism evidence="1 2">
    <name type="scientific">Porphyromonas gingivalis F0570</name>
    <dbReference type="NCBI Taxonomy" id="1227271"/>
    <lineage>
        <taxon>Bacteria</taxon>
        <taxon>Pseudomonadati</taxon>
        <taxon>Bacteroidota</taxon>
        <taxon>Bacteroidia</taxon>
        <taxon>Bacteroidales</taxon>
        <taxon>Porphyromonadaceae</taxon>
        <taxon>Porphyromonas</taxon>
    </lineage>
</organism>